<dbReference type="Pfam" id="PF17757">
    <property type="entry name" value="UvrB_inter"/>
    <property type="match status" value="1"/>
</dbReference>
<dbReference type="PANTHER" id="PTHR47964:SF1">
    <property type="entry name" value="ATP-DEPENDENT DNA HELICASE HOMOLOG RECG, CHLOROPLASTIC"/>
    <property type="match status" value="1"/>
</dbReference>
<dbReference type="Gene3D" id="3.40.50.300">
    <property type="entry name" value="P-loop containing nucleotide triphosphate hydrolases"/>
    <property type="match status" value="2"/>
</dbReference>
<dbReference type="GO" id="GO:0000716">
    <property type="term" value="P:transcription-coupled nucleotide-excision repair, DNA damage recognition"/>
    <property type="evidence" value="ECO:0007669"/>
    <property type="project" value="UniProtKB-UniRule"/>
</dbReference>
<comment type="caution">
    <text evidence="16">The sequence shown here is derived from an EMBL/GenBank/DDBJ whole genome shotgun (WGS) entry which is preliminary data.</text>
</comment>
<proteinExistence type="inferred from homology"/>
<dbReference type="SUPFAM" id="SSF52540">
    <property type="entry name" value="P-loop containing nucleoside triphosphate hydrolases"/>
    <property type="match status" value="3"/>
</dbReference>
<feature type="domain" description="Helicase ATP-binding" evidence="14">
    <location>
        <begin position="634"/>
        <end position="795"/>
    </location>
</feature>
<dbReference type="InterPro" id="IPR001650">
    <property type="entry name" value="Helicase_C-like"/>
</dbReference>
<dbReference type="InterPro" id="IPR037235">
    <property type="entry name" value="TRCF-like_C_D7"/>
</dbReference>
<dbReference type="SUPFAM" id="SSF141259">
    <property type="entry name" value="CarD-like"/>
    <property type="match status" value="1"/>
</dbReference>
<evidence type="ECO:0000256" key="6">
    <source>
        <dbReference type="ARBA" id="ARBA00022806"/>
    </source>
</evidence>
<evidence type="ECO:0000256" key="11">
    <source>
        <dbReference type="ARBA" id="ARBA00061399"/>
    </source>
</evidence>
<dbReference type="InterPro" id="IPR027417">
    <property type="entry name" value="P-loop_NTPase"/>
</dbReference>
<evidence type="ECO:0000256" key="3">
    <source>
        <dbReference type="ARBA" id="ARBA00022741"/>
    </source>
</evidence>
<comment type="similarity">
    <text evidence="10 13">In the N-terminal section; belongs to the UvrB family.</text>
</comment>
<evidence type="ECO:0000256" key="5">
    <source>
        <dbReference type="ARBA" id="ARBA00022801"/>
    </source>
</evidence>
<evidence type="ECO:0000256" key="12">
    <source>
        <dbReference type="ARBA" id="ARBA00070128"/>
    </source>
</evidence>
<dbReference type="PROSITE" id="PS51194">
    <property type="entry name" value="HELICASE_CTER"/>
    <property type="match status" value="1"/>
</dbReference>
<evidence type="ECO:0000259" key="14">
    <source>
        <dbReference type="PROSITE" id="PS51192"/>
    </source>
</evidence>
<sequence>MQLHGLIALLRESAAFQSLLSQVAVGCAIPDQGILRSARPFVVAALAQAAARPLVVLCGTVERAYTLSEQLPVWLPETPIYRFAEPSALFYDRSAWASNAIRGRLAALSALMPPLGAERGTLPIVVTSAHALMQRTLPPREFRAHSRLLSVGQRVEQEKLIRLWLAIGYTPVSVVTEHGTFSRRGGVLDIFPSSAERPVRIELFGDEIESLRAFDPATQRSLAPLERVSITPAREVLPKHAVSVAARLADWFAALPEPPDQRTDSPRADQSALGSESAFPCLEFYLPYCYREAYSLLDYLPEDTLLVVEDWAPLEEGVAALEAQAVALRAEKERLGQLPPDYPLPYLTWEALRDLIRAHAPIRLGGYEEHIADSEALGALFAPEARYGGQLKLFLEALRDLYTGGQRAVVVSNQAQRLAELWAEQGRTIRPNVVTRLDQPLDLAFVEGALAEGWQLRVQPTLHLLTDAEIFGWRRPEPRRQPVQRAISPEAHFADLQPNDYVVHGDYGVARFLGLHKMALDGAQREYLALQFSGTDMLYVPIHQADRVSRYVGADDQPPTLTRLGSSEWQTRKEAARRAAEETAREMLELYAKRAAARSHAFSPDTAWQAELEASFPYIETEDQLRALAEVKADMERPTPMDRLLCGDVGFGKTEVALRAAFKAVMDGKQVALLVPTTVLAQQHFNTFSQRLAAFPVKVEMLSRFRTPREQSAILEAARRGEIDVLIGTHRLLSDDVIFRDLGLLIIDEEQRFGVTHKERFKRLRTEIDVLTLTATPIPRTLYMSLSGIRDISMIQTPPAERLPVITHVGQYDEQLVRQAILRELDRGGQVYFVHNRVATIHTIADHLRRLVPEARLAIGHGQMPEEELERVMIGFANGEQDILLCTTIIESGLDIPNANTIIVDRADTFGLAQLYQLRGRVGRGAYRAYAYLFYAPNAVLTTDARARLETIAEHTDLGSGYSIAMRDLELRGAGELLGSRQSGFIASVGFHLYTQMLAEAVARLKREQPTPSTVESAQRAPLVIDLPLRAYVPAEFMAEGAMRLQFYRRLADVRTPAQLDDMRAELEDRFGALPPELDDLLYQLRVKLLAQAANVSGIALEANQIALKLPYLAEIDRSALQRYLGNEVRVSRVAVWLPHDPEGKWRTRLLDVLQRLQPIKQGRVRAAV</sequence>
<dbReference type="Gene3D" id="3.40.50.11180">
    <property type="match status" value="1"/>
</dbReference>
<dbReference type="SMART" id="SM00490">
    <property type="entry name" value="HELICc"/>
    <property type="match status" value="1"/>
</dbReference>
<dbReference type="InterPro" id="IPR004576">
    <property type="entry name" value="Mfd"/>
</dbReference>
<dbReference type="PANTHER" id="PTHR47964">
    <property type="entry name" value="ATP-DEPENDENT DNA HELICASE HOMOLOG RECG, CHLOROPLASTIC"/>
    <property type="match status" value="1"/>
</dbReference>
<keyword evidence="9 13" id="KW-0234">DNA repair</keyword>
<keyword evidence="3 13" id="KW-0547">Nucleotide-binding</keyword>
<dbReference type="PROSITE" id="PS51192">
    <property type="entry name" value="HELICASE_ATP_BIND_1"/>
    <property type="match status" value="1"/>
</dbReference>
<accession>A0A2M8P2L1</accession>
<evidence type="ECO:0000313" key="16">
    <source>
        <dbReference type="EMBL" id="PJF31766.1"/>
    </source>
</evidence>
<dbReference type="GO" id="GO:0003678">
    <property type="term" value="F:DNA helicase activity"/>
    <property type="evidence" value="ECO:0007669"/>
    <property type="project" value="TreeGrafter"/>
</dbReference>
<evidence type="ECO:0000256" key="7">
    <source>
        <dbReference type="ARBA" id="ARBA00022840"/>
    </source>
</evidence>
<dbReference type="Pfam" id="PF02559">
    <property type="entry name" value="CarD_TRCF_RID"/>
    <property type="match status" value="1"/>
</dbReference>
<dbReference type="Pfam" id="PF00270">
    <property type="entry name" value="DEAD"/>
    <property type="match status" value="1"/>
</dbReference>
<dbReference type="GO" id="GO:0005737">
    <property type="term" value="C:cytoplasm"/>
    <property type="evidence" value="ECO:0007669"/>
    <property type="project" value="UniProtKB-SubCell"/>
</dbReference>
<comment type="similarity">
    <text evidence="11 13">In the C-terminal section; belongs to the helicase family. RecG subfamily.</text>
</comment>
<dbReference type="GO" id="GO:0016787">
    <property type="term" value="F:hydrolase activity"/>
    <property type="evidence" value="ECO:0007669"/>
    <property type="project" value="UniProtKB-KW"/>
</dbReference>
<evidence type="ECO:0000256" key="8">
    <source>
        <dbReference type="ARBA" id="ARBA00023125"/>
    </source>
</evidence>
<dbReference type="InterPro" id="IPR036101">
    <property type="entry name" value="CarD-like/TRCF_RID_sf"/>
</dbReference>
<dbReference type="Proteomes" id="UP000228921">
    <property type="component" value="Unassembled WGS sequence"/>
</dbReference>
<keyword evidence="7 13" id="KW-0067">ATP-binding</keyword>
<dbReference type="InterPro" id="IPR005118">
    <property type="entry name" value="TRCF_C"/>
</dbReference>
<dbReference type="GO" id="GO:0006355">
    <property type="term" value="P:regulation of DNA-templated transcription"/>
    <property type="evidence" value="ECO:0007669"/>
    <property type="project" value="UniProtKB-UniRule"/>
</dbReference>
<dbReference type="CDD" id="cd17991">
    <property type="entry name" value="DEXHc_TRCF"/>
    <property type="match status" value="1"/>
</dbReference>
<dbReference type="AlphaFoldDB" id="A0A2M8P2L1"/>
<reference evidence="16 17" key="1">
    <citation type="submission" date="2017-11" db="EMBL/GenBank/DDBJ databases">
        <title>Evolution of Phototrophy in the Chloroflexi Phylum Driven by Horizontal Gene Transfer.</title>
        <authorList>
            <person name="Ward L.M."/>
            <person name="Hemp J."/>
            <person name="Shih P.M."/>
            <person name="Mcglynn S.E."/>
            <person name="Fischer W."/>
        </authorList>
    </citation>
    <scope>NUCLEOTIDE SEQUENCE [LARGE SCALE GENOMIC DNA]</scope>
    <source>
        <strain evidence="16">CP2_2F</strain>
    </source>
</reference>
<dbReference type="Gene3D" id="3.90.1150.50">
    <property type="entry name" value="Transcription-repair-coupling factor, D7 domain"/>
    <property type="match status" value="1"/>
</dbReference>
<evidence type="ECO:0000256" key="9">
    <source>
        <dbReference type="ARBA" id="ARBA00023204"/>
    </source>
</evidence>
<evidence type="ECO:0000256" key="1">
    <source>
        <dbReference type="ARBA" id="ARBA00004496"/>
    </source>
</evidence>
<dbReference type="SMART" id="SM00487">
    <property type="entry name" value="DEXDc"/>
    <property type="match status" value="1"/>
</dbReference>
<dbReference type="Pfam" id="PF03461">
    <property type="entry name" value="TRCF"/>
    <property type="match status" value="1"/>
</dbReference>
<keyword evidence="6" id="KW-0347">Helicase</keyword>
<dbReference type="Gene3D" id="3.30.2060.10">
    <property type="entry name" value="Penicillin-binding protein 1b domain"/>
    <property type="match status" value="1"/>
</dbReference>
<dbReference type="Gene3D" id="2.40.10.170">
    <property type="match status" value="1"/>
</dbReference>
<dbReference type="NCBIfam" id="TIGR00580">
    <property type="entry name" value="mfd"/>
    <property type="match status" value="1"/>
</dbReference>
<dbReference type="HAMAP" id="MF_00969">
    <property type="entry name" value="TRCF"/>
    <property type="match status" value="1"/>
</dbReference>
<evidence type="ECO:0000313" key="17">
    <source>
        <dbReference type="Proteomes" id="UP000228921"/>
    </source>
</evidence>
<comment type="function">
    <text evidence="13">Couples transcription and DNA repair by recognizing RNA polymerase (RNAP) stalled at DNA lesions. Mediates ATP-dependent release of RNAP and its truncated transcript from the DNA, and recruitment of nucleotide excision repair machinery to the damaged site.</text>
</comment>
<dbReference type="EC" id="3.6.4.-" evidence="13"/>
<evidence type="ECO:0000259" key="15">
    <source>
        <dbReference type="PROSITE" id="PS51194"/>
    </source>
</evidence>
<evidence type="ECO:0000256" key="13">
    <source>
        <dbReference type="HAMAP-Rule" id="MF_00969"/>
    </source>
</evidence>
<gene>
    <name evidence="13 16" type="primary">mfd</name>
    <name evidence="16" type="ORF">CUN51_02155</name>
</gene>
<dbReference type="Pfam" id="PF00271">
    <property type="entry name" value="Helicase_C"/>
    <property type="match status" value="1"/>
</dbReference>
<dbReference type="InterPro" id="IPR014001">
    <property type="entry name" value="Helicase_ATP-bd"/>
</dbReference>
<dbReference type="FunFam" id="3.40.50.300:FF:000546">
    <property type="entry name" value="Transcription-repair-coupling factor"/>
    <property type="match status" value="1"/>
</dbReference>
<keyword evidence="4 13" id="KW-0227">DNA damage</keyword>
<evidence type="ECO:0000256" key="4">
    <source>
        <dbReference type="ARBA" id="ARBA00022763"/>
    </source>
</evidence>
<keyword evidence="5 13" id="KW-0378">Hydrolase</keyword>
<evidence type="ECO:0000256" key="10">
    <source>
        <dbReference type="ARBA" id="ARBA00061104"/>
    </source>
</evidence>
<dbReference type="SUPFAM" id="SSF143517">
    <property type="entry name" value="TRCF domain-like"/>
    <property type="match status" value="1"/>
</dbReference>
<comment type="subcellular location">
    <subcellularLocation>
        <location evidence="1 13">Cytoplasm</location>
    </subcellularLocation>
</comment>
<dbReference type="GO" id="GO:0003684">
    <property type="term" value="F:damaged DNA binding"/>
    <property type="evidence" value="ECO:0007669"/>
    <property type="project" value="InterPro"/>
</dbReference>
<dbReference type="SMART" id="SM01058">
    <property type="entry name" value="CarD_TRCF"/>
    <property type="match status" value="1"/>
</dbReference>
<dbReference type="InterPro" id="IPR047112">
    <property type="entry name" value="RecG/Mfd"/>
</dbReference>
<dbReference type="InterPro" id="IPR003711">
    <property type="entry name" value="CarD-like/TRCF_RID"/>
</dbReference>
<evidence type="ECO:0000256" key="2">
    <source>
        <dbReference type="ARBA" id="ARBA00022490"/>
    </source>
</evidence>
<organism evidence="16 17">
    <name type="scientific">Candidatus Thermofonsia Clade 1 bacterium</name>
    <dbReference type="NCBI Taxonomy" id="2364210"/>
    <lineage>
        <taxon>Bacteria</taxon>
        <taxon>Bacillati</taxon>
        <taxon>Chloroflexota</taxon>
        <taxon>Candidatus Thermofontia</taxon>
        <taxon>Candidatus Thermofonsia Clade 1</taxon>
    </lineage>
</organism>
<protein>
    <recommendedName>
        <fullName evidence="12 13">Transcription-repair-coupling factor</fullName>
        <shortName evidence="13">TRCF</shortName>
        <ecNumber evidence="13">3.6.4.-</ecNumber>
    </recommendedName>
</protein>
<dbReference type="EMBL" id="PGTK01000002">
    <property type="protein sequence ID" value="PJF31766.1"/>
    <property type="molecule type" value="Genomic_DNA"/>
</dbReference>
<dbReference type="InterPro" id="IPR011545">
    <property type="entry name" value="DEAD/DEAH_box_helicase_dom"/>
</dbReference>
<name>A0A2M8P2L1_9CHLR</name>
<keyword evidence="2 13" id="KW-0963">Cytoplasm</keyword>
<feature type="domain" description="Helicase C-terminal" evidence="15">
    <location>
        <begin position="816"/>
        <end position="972"/>
    </location>
</feature>
<dbReference type="GO" id="GO:0005524">
    <property type="term" value="F:ATP binding"/>
    <property type="evidence" value="ECO:0007669"/>
    <property type="project" value="UniProtKB-UniRule"/>
</dbReference>
<dbReference type="InterPro" id="IPR041471">
    <property type="entry name" value="UvrB_inter"/>
</dbReference>
<keyword evidence="8 13" id="KW-0238">DNA-binding</keyword>
<dbReference type="SMART" id="SM00982">
    <property type="entry name" value="TRCF"/>
    <property type="match status" value="1"/>
</dbReference>